<protein>
    <submittedName>
        <fullName evidence="4">MFS transporter</fullName>
    </submittedName>
</protein>
<sequence length="432" mass="42067">MAAPSDAPSARTSPASDRRDRLALALVVYAVLLGQTLVYPGVDLLTAEFGGSGVAGPTLFLAVEFAAFALFAGPWGALSDRLGERRRLVALAAGGGAIGYLALAVVASGGGDGGSRFPVALLLRGVQGAMTVGALSLAISALADRSGGNGRNMGVAGIAIGLGTASGAPIGGQLFEVGATVPLYAAAGLLAVAAAGSLTIPDRPPEATGATPNGTDSGGDADGGHGGLGALLAGVRDRRELAVPYAFAFADRLVAGFFALVGTLYFREAFGLGPGATGLLLAAFFAPFALLQYPFGLLSDRIGRVVPVAAGSAVFGLAVIAVGFAPSVPAVAATMVVVGVLGALMAPATLALVVDLGGEDGRGAAVAGFNAAGSLGFLAGSLVGGAVAAEFGFTAAFVVAGGSEFLLAVVTLPALVRLGRQSGRTAVFGGGD</sequence>
<feature type="transmembrane region" description="Helical" evidence="2">
    <location>
        <begin position="54"/>
        <end position="76"/>
    </location>
</feature>
<feature type="transmembrane region" description="Helical" evidence="2">
    <location>
        <begin position="21"/>
        <end position="42"/>
    </location>
</feature>
<dbReference type="GO" id="GO:0022857">
    <property type="term" value="F:transmembrane transporter activity"/>
    <property type="evidence" value="ECO:0007669"/>
    <property type="project" value="InterPro"/>
</dbReference>
<feature type="transmembrane region" description="Helical" evidence="2">
    <location>
        <begin position="331"/>
        <end position="354"/>
    </location>
</feature>
<dbReference type="OrthoDB" id="343229at2157"/>
<dbReference type="InterPro" id="IPR011701">
    <property type="entry name" value="MFS"/>
</dbReference>
<evidence type="ECO:0000259" key="3">
    <source>
        <dbReference type="PROSITE" id="PS50850"/>
    </source>
</evidence>
<keyword evidence="2" id="KW-0472">Membrane</keyword>
<evidence type="ECO:0000256" key="2">
    <source>
        <dbReference type="SAM" id="Phobius"/>
    </source>
</evidence>
<feature type="transmembrane region" description="Helical" evidence="2">
    <location>
        <begin position="395"/>
        <end position="416"/>
    </location>
</feature>
<feature type="transmembrane region" description="Helical" evidence="2">
    <location>
        <begin position="245"/>
        <end position="266"/>
    </location>
</feature>
<evidence type="ECO:0000313" key="5">
    <source>
        <dbReference type="Proteomes" id="UP000437065"/>
    </source>
</evidence>
<dbReference type="RefSeq" id="WP_159665226.1">
    <property type="nucleotide sequence ID" value="NZ_WUUS01000004.1"/>
</dbReference>
<comment type="caution">
    <text evidence="4">The sequence shown here is derived from an EMBL/GenBank/DDBJ whole genome shotgun (WGS) entry which is preliminary data.</text>
</comment>
<keyword evidence="2" id="KW-0812">Transmembrane</keyword>
<feature type="region of interest" description="Disordered" evidence="1">
    <location>
        <begin position="202"/>
        <end position="221"/>
    </location>
</feature>
<accession>A0A6B0SY35</accession>
<dbReference type="Proteomes" id="UP000437065">
    <property type="component" value="Unassembled WGS sequence"/>
</dbReference>
<feature type="domain" description="Major facilitator superfamily (MFS) profile" evidence="3">
    <location>
        <begin position="240"/>
        <end position="432"/>
    </location>
</feature>
<dbReference type="PANTHER" id="PTHR23521:SF2">
    <property type="entry name" value="TRANSPORTER MFS SUPERFAMILY"/>
    <property type="match status" value="1"/>
</dbReference>
<dbReference type="InterPro" id="IPR020846">
    <property type="entry name" value="MFS_dom"/>
</dbReference>
<dbReference type="Pfam" id="PF07690">
    <property type="entry name" value="MFS_1"/>
    <property type="match status" value="1"/>
</dbReference>
<feature type="transmembrane region" description="Helical" evidence="2">
    <location>
        <begin position="155"/>
        <end position="175"/>
    </location>
</feature>
<proteinExistence type="predicted"/>
<dbReference type="InterPro" id="IPR036259">
    <property type="entry name" value="MFS_trans_sf"/>
</dbReference>
<dbReference type="PANTHER" id="PTHR23521">
    <property type="entry name" value="TRANSPORTER MFS SUPERFAMILY"/>
    <property type="match status" value="1"/>
</dbReference>
<dbReference type="AlphaFoldDB" id="A0A6B0SY35"/>
<evidence type="ECO:0000313" key="4">
    <source>
        <dbReference type="EMBL" id="MXR41232.1"/>
    </source>
</evidence>
<feature type="transmembrane region" description="Helical" evidence="2">
    <location>
        <begin position="181"/>
        <end position="200"/>
    </location>
</feature>
<dbReference type="GO" id="GO:0005886">
    <property type="term" value="C:plasma membrane"/>
    <property type="evidence" value="ECO:0007669"/>
    <property type="project" value="TreeGrafter"/>
</dbReference>
<gene>
    <name evidence="4" type="ORF">GRX01_07760</name>
</gene>
<dbReference type="Gene3D" id="1.20.1250.20">
    <property type="entry name" value="MFS general substrate transporter like domains"/>
    <property type="match status" value="2"/>
</dbReference>
<keyword evidence="2" id="KW-1133">Transmembrane helix</keyword>
<feature type="transmembrane region" description="Helical" evidence="2">
    <location>
        <begin position="88"/>
        <end position="109"/>
    </location>
</feature>
<feature type="transmembrane region" description="Helical" evidence="2">
    <location>
        <begin position="305"/>
        <end position="325"/>
    </location>
</feature>
<dbReference type="PROSITE" id="PS50850">
    <property type="entry name" value="MFS"/>
    <property type="match status" value="1"/>
</dbReference>
<dbReference type="SUPFAM" id="SSF103473">
    <property type="entry name" value="MFS general substrate transporter"/>
    <property type="match status" value="1"/>
</dbReference>
<feature type="transmembrane region" description="Helical" evidence="2">
    <location>
        <begin position="121"/>
        <end position="143"/>
    </location>
</feature>
<feature type="transmembrane region" description="Helical" evidence="2">
    <location>
        <begin position="366"/>
        <end position="389"/>
    </location>
</feature>
<reference evidence="4 5" key="1">
    <citation type="submission" date="2019-12" db="EMBL/GenBank/DDBJ databases">
        <title>Isolation and characterization of three novel carbon monoxide-oxidizing members of Halobacteria from salione crusts and soils.</title>
        <authorList>
            <person name="Myers M.R."/>
            <person name="King G.M."/>
        </authorList>
    </citation>
    <scope>NUCLEOTIDE SEQUENCE [LARGE SCALE GENOMIC DNA]</scope>
    <source>
        <strain evidence="4 5">WSA2</strain>
    </source>
</reference>
<name>A0A6B0SY35_9EURY</name>
<dbReference type="EMBL" id="WUUS01000004">
    <property type="protein sequence ID" value="MXR41232.1"/>
    <property type="molecule type" value="Genomic_DNA"/>
</dbReference>
<evidence type="ECO:0000256" key="1">
    <source>
        <dbReference type="SAM" id="MobiDB-lite"/>
    </source>
</evidence>
<feature type="transmembrane region" description="Helical" evidence="2">
    <location>
        <begin position="272"/>
        <end position="293"/>
    </location>
</feature>
<keyword evidence="5" id="KW-1185">Reference proteome</keyword>
<organism evidence="4 5">
    <name type="scientific">Halobaculum saliterrae</name>
    <dbReference type="NCBI Taxonomy" id="2073113"/>
    <lineage>
        <taxon>Archaea</taxon>
        <taxon>Methanobacteriati</taxon>
        <taxon>Methanobacteriota</taxon>
        <taxon>Stenosarchaea group</taxon>
        <taxon>Halobacteria</taxon>
        <taxon>Halobacteriales</taxon>
        <taxon>Haloferacaceae</taxon>
        <taxon>Halobaculum</taxon>
    </lineage>
</organism>